<gene>
    <name evidence="1" type="ORF">A245_29258</name>
</gene>
<dbReference type="Proteomes" id="UP000018849">
    <property type="component" value="Unassembled WGS sequence"/>
</dbReference>
<name>A0A656JSD3_PSESF</name>
<accession>A0A656JSD3</accession>
<evidence type="ECO:0000313" key="2">
    <source>
        <dbReference type="Proteomes" id="UP000018849"/>
    </source>
</evidence>
<proteinExistence type="predicted"/>
<organism evidence="1 2">
    <name type="scientific">Pseudomonas syringae pv. actinidiae ICMP 19096</name>
    <dbReference type="NCBI Taxonomy" id="1194405"/>
    <lineage>
        <taxon>Bacteria</taxon>
        <taxon>Pseudomonadati</taxon>
        <taxon>Pseudomonadota</taxon>
        <taxon>Gammaproteobacteria</taxon>
        <taxon>Pseudomonadales</taxon>
        <taxon>Pseudomonadaceae</taxon>
        <taxon>Pseudomonas</taxon>
        <taxon>Pseudomonas syringae</taxon>
    </lineage>
</organism>
<dbReference type="EMBL" id="AOKF01002507">
    <property type="protein sequence ID" value="EPN49093.1"/>
    <property type="molecule type" value="Genomic_DNA"/>
</dbReference>
<feature type="non-terminal residue" evidence="1">
    <location>
        <position position="1"/>
    </location>
</feature>
<protein>
    <submittedName>
        <fullName evidence="1">Uncharacterized protein</fullName>
    </submittedName>
</protein>
<reference evidence="1 2" key="1">
    <citation type="journal article" date="2013" name="PLoS Pathog.">
        <title>Genomic analysis of the Kiwifruit pathogen Pseudomonas syringae pv. actinidiae provides insight into the origins of an emergent plant disease.</title>
        <authorList>
            <person name="McCann H.C."/>
            <person name="Rikkerink E.H."/>
            <person name="Bertels F."/>
            <person name="Fiers M."/>
            <person name="Lu A."/>
            <person name="Rees-George J."/>
            <person name="Andersen M.T."/>
            <person name="Gleave A.P."/>
            <person name="Haubold B."/>
            <person name="Wohlers M.W."/>
            <person name="Guttman D.S."/>
            <person name="Wang P.W."/>
            <person name="Straub C."/>
            <person name="Vanneste J.L."/>
            <person name="Rainey P.B."/>
            <person name="Templeton M.D."/>
        </authorList>
    </citation>
    <scope>NUCLEOTIDE SEQUENCE [LARGE SCALE GENOMIC DNA]</scope>
    <source>
        <strain evidence="1 2">ICMP 19096</strain>
    </source>
</reference>
<comment type="caution">
    <text evidence="1">The sequence shown here is derived from an EMBL/GenBank/DDBJ whole genome shotgun (WGS) entry which is preliminary data.</text>
</comment>
<feature type="non-terminal residue" evidence="1">
    <location>
        <position position="80"/>
    </location>
</feature>
<dbReference type="AlphaFoldDB" id="A0A656JSD3"/>
<evidence type="ECO:0000313" key="1">
    <source>
        <dbReference type="EMBL" id="EPN49093.1"/>
    </source>
</evidence>
<sequence length="80" mass="8322">RHLHGRGLGCLEVIATAITEVAIFTPEPTATAGAGDNKSKCGKSGQSLHCVILPQLNQDAGLAHGLTQRFVTGFAEPGKR</sequence>